<evidence type="ECO:0000256" key="5">
    <source>
        <dbReference type="ARBA" id="ARBA00022729"/>
    </source>
</evidence>
<dbReference type="AlphaFoldDB" id="A0A1H6W9D2"/>
<keyword evidence="2 10" id="KW-0813">Transport</keyword>
<dbReference type="Gene3D" id="2.40.170.20">
    <property type="entry name" value="TonB-dependent receptor, beta-barrel domain"/>
    <property type="match status" value="1"/>
</dbReference>
<keyword evidence="3 10" id="KW-1134">Transmembrane beta strand</keyword>
<dbReference type="NCBIfam" id="TIGR04057">
    <property type="entry name" value="SusC_RagA_signa"/>
    <property type="match status" value="1"/>
</dbReference>
<keyword evidence="7 10" id="KW-0472">Membrane</keyword>
<dbReference type="PANTHER" id="PTHR30069">
    <property type="entry name" value="TONB-DEPENDENT OUTER MEMBRANE RECEPTOR"/>
    <property type="match status" value="1"/>
</dbReference>
<evidence type="ECO:0000256" key="9">
    <source>
        <dbReference type="ARBA" id="ARBA00023237"/>
    </source>
</evidence>
<keyword evidence="9 10" id="KW-0998">Cell outer membrane</keyword>
<protein>
    <submittedName>
        <fullName evidence="14">TonB-linked outer membrane protein, SusC/RagA family</fullName>
    </submittedName>
</protein>
<dbReference type="InterPro" id="IPR023996">
    <property type="entry name" value="TonB-dep_OMP_SusC/RagA"/>
</dbReference>
<comment type="similarity">
    <text evidence="10 11">Belongs to the TonB-dependent receptor family.</text>
</comment>
<evidence type="ECO:0000256" key="6">
    <source>
        <dbReference type="ARBA" id="ARBA00023077"/>
    </source>
</evidence>
<evidence type="ECO:0000259" key="13">
    <source>
        <dbReference type="Pfam" id="PF07715"/>
    </source>
</evidence>
<dbReference type="InterPro" id="IPR039426">
    <property type="entry name" value="TonB-dep_rcpt-like"/>
</dbReference>
<sequence length="1019" mass="113805">MKTQILTFFGCRKAIPLLFFVGLLSSPIYAVSNDKHLFFSVSDLQQDTKQKPTIKLSGTVKDSFGALGGVIVTVGTKVVTTDLDGKYTTYITYGDKITFSMMGYKDQSIVYSGGSSLNITLSEDNSTLDEIVVNAGYYSVKDRERTGSIARVTAKDIEFQPVTNPLQAIQGRIAGVSITQLSGVPGSSIDIQIRGKNSLQSNTNQFMANVPLYVIDGIHMPSDRSSSTGLSATILLQGHNNPLNSINPNDIESIEILKDADATAIYGSKGANGVVLITTKKGKKGKVRLTFSNYLANSKVVNFAKLLNTQQYLQMREQAFINDNITTYPTNAYDINGTWDRNRYTDWQKELIGGTATTTNTELGLSGGSENTSFNLNASHNKQTTVFPVDKGFKRDNISFTFNHTTDKLKIATATTYSRQKNELIQTDLTSTALSLAPNAPKLYKEDGTLNWENGTFNNPLAALQASYNYENTAFVFNTNISYQLHNNISLILNSGLATNNFNESHLTPHTVNNPNLGRTSAHSTAQISYTNSKSYILEPQISWTKEYGKHRLNFLIGTTYQTSNRTAIHLYGYGFPSNSQITNIASASTQSIRQLTDTQYKYSGSFTRFNYTYDNKYIINLTGRRDGSSRFGDNYKFGNFGAIGAAWLFSEESVLKDISWLDLGKIRTSYGITGSDQIGDYQYLDTYSTGSAKYDNIVGFIPSRLYNPNFSWEKTTKAEIAMELSLFNSTINSSIAYYNNRSSNQLLGTPLPYTTGFDQIINNSAATVENSGWEFTLNTNNIKSPSWKWTTSFNISFPKNKLISFPDLENSTYANRYVIGKSIGVVKLYHYEGIDPTTGQFKFKDYNQDGKITPLEDKQSIQEVNVKYHGGISNSISYKNFGIDFLFQFVKQRGYNYFQRMILPGVARNQPIEVLNSFSINNPNAEFPYFSTGMKGDVLNNFLRIQESDHAISDASYLRLKNLNIWYDLPLSKARLRLYAQGQNLLTFTNYFGMDPENIYPGNLPVLRTFSFGLQLTL</sequence>
<gene>
    <name evidence="14" type="ORF">SAMN04488018_11361</name>
</gene>
<keyword evidence="5" id="KW-0732">Signal</keyword>
<evidence type="ECO:0000313" key="14">
    <source>
        <dbReference type="EMBL" id="SEJ13641.1"/>
    </source>
</evidence>
<evidence type="ECO:0000313" key="15">
    <source>
        <dbReference type="Proteomes" id="UP000183077"/>
    </source>
</evidence>
<keyword evidence="4 10" id="KW-0812">Transmembrane</keyword>
<dbReference type="Gene3D" id="2.170.130.10">
    <property type="entry name" value="TonB-dependent receptor, plug domain"/>
    <property type="match status" value="1"/>
</dbReference>
<dbReference type="SUPFAM" id="SSF49464">
    <property type="entry name" value="Carboxypeptidase regulatory domain-like"/>
    <property type="match status" value="1"/>
</dbReference>
<dbReference type="InterPro" id="IPR012910">
    <property type="entry name" value="Plug_dom"/>
</dbReference>
<dbReference type="Proteomes" id="UP000183077">
    <property type="component" value="Unassembled WGS sequence"/>
</dbReference>
<dbReference type="GeneID" id="82257803"/>
<evidence type="ECO:0000256" key="2">
    <source>
        <dbReference type="ARBA" id="ARBA00022448"/>
    </source>
</evidence>
<dbReference type="PROSITE" id="PS52016">
    <property type="entry name" value="TONB_DEPENDENT_REC_3"/>
    <property type="match status" value="1"/>
</dbReference>
<dbReference type="GO" id="GO:0009279">
    <property type="term" value="C:cell outer membrane"/>
    <property type="evidence" value="ECO:0007669"/>
    <property type="project" value="UniProtKB-SubCell"/>
</dbReference>
<dbReference type="InterPro" id="IPR037066">
    <property type="entry name" value="Plug_dom_sf"/>
</dbReference>
<dbReference type="InterPro" id="IPR000531">
    <property type="entry name" value="Beta-barrel_TonB"/>
</dbReference>
<evidence type="ECO:0000259" key="12">
    <source>
        <dbReference type="Pfam" id="PF00593"/>
    </source>
</evidence>
<dbReference type="NCBIfam" id="TIGR04056">
    <property type="entry name" value="OMP_RagA_SusC"/>
    <property type="match status" value="1"/>
</dbReference>
<organism evidence="14 15">
    <name type="scientific">Myroides marinus</name>
    <dbReference type="NCBI Taxonomy" id="703342"/>
    <lineage>
        <taxon>Bacteria</taxon>
        <taxon>Pseudomonadati</taxon>
        <taxon>Bacteroidota</taxon>
        <taxon>Flavobacteriia</taxon>
        <taxon>Flavobacteriales</taxon>
        <taxon>Flavobacteriaceae</taxon>
        <taxon>Myroides</taxon>
    </lineage>
</organism>
<dbReference type="GO" id="GO:0044718">
    <property type="term" value="P:siderophore transmembrane transport"/>
    <property type="evidence" value="ECO:0007669"/>
    <property type="project" value="TreeGrafter"/>
</dbReference>
<evidence type="ECO:0000256" key="4">
    <source>
        <dbReference type="ARBA" id="ARBA00022692"/>
    </source>
</evidence>
<dbReference type="InterPro" id="IPR023997">
    <property type="entry name" value="TonB-dep_OMP_SusC/RagA_CS"/>
</dbReference>
<dbReference type="RefSeq" id="WP_074746821.1">
    <property type="nucleotide sequence ID" value="NZ_FNYS01000013.1"/>
</dbReference>
<dbReference type="InterPro" id="IPR008969">
    <property type="entry name" value="CarboxyPept-like_regulatory"/>
</dbReference>
<accession>A0A1H6W9D2</accession>
<evidence type="ECO:0000256" key="10">
    <source>
        <dbReference type="PROSITE-ProRule" id="PRU01360"/>
    </source>
</evidence>
<evidence type="ECO:0000256" key="1">
    <source>
        <dbReference type="ARBA" id="ARBA00004571"/>
    </source>
</evidence>
<dbReference type="Pfam" id="PF07715">
    <property type="entry name" value="Plug"/>
    <property type="match status" value="1"/>
</dbReference>
<name>A0A1H6W9D2_9FLAO</name>
<proteinExistence type="inferred from homology"/>
<evidence type="ECO:0000256" key="11">
    <source>
        <dbReference type="RuleBase" id="RU003357"/>
    </source>
</evidence>
<dbReference type="Pfam" id="PF00593">
    <property type="entry name" value="TonB_dep_Rec_b-barrel"/>
    <property type="match status" value="1"/>
</dbReference>
<feature type="domain" description="TonB-dependent receptor plug" evidence="13">
    <location>
        <begin position="143"/>
        <end position="274"/>
    </location>
</feature>
<evidence type="ECO:0000256" key="3">
    <source>
        <dbReference type="ARBA" id="ARBA00022452"/>
    </source>
</evidence>
<dbReference type="GO" id="GO:0015344">
    <property type="term" value="F:siderophore uptake transmembrane transporter activity"/>
    <property type="evidence" value="ECO:0007669"/>
    <property type="project" value="TreeGrafter"/>
</dbReference>
<keyword evidence="6 11" id="KW-0798">TonB box</keyword>
<comment type="subcellular location">
    <subcellularLocation>
        <location evidence="1 10">Cell outer membrane</location>
        <topology evidence="1 10">Multi-pass membrane protein</topology>
    </subcellularLocation>
</comment>
<evidence type="ECO:0000256" key="7">
    <source>
        <dbReference type="ARBA" id="ARBA00023136"/>
    </source>
</evidence>
<dbReference type="SUPFAM" id="SSF56935">
    <property type="entry name" value="Porins"/>
    <property type="match status" value="1"/>
</dbReference>
<dbReference type="PANTHER" id="PTHR30069:SF29">
    <property type="entry name" value="HEMOGLOBIN AND HEMOGLOBIN-HAPTOGLOBIN-BINDING PROTEIN 1-RELATED"/>
    <property type="match status" value="1"/>
</dbReference>
<keyword evidence="8" id="KW-0675">Receptor</keyword>
<feature type="domain" description="TonB-dependent receptor-like beta-barrel" evidence="12">
    <location>
        <begin position="451"/>
        <end position="809"/>
    </location>
</feature>
<evidence type="ECO:0000256" key="8">
    <source>
        <dbReference type="ARBA" id="ARBA00023170"/>
    </source>
</evidence>
<dbReference type="EMBL" id="FNYS01000013">
    <property type="protein sequence ID" value="SEJ13641.1"/>
    <property type="molecule type" value="Genomic_DNA"/>
</dbReference>
<dbReference type="InterPro" id="IPR036942">
    <property type="entry name" value="Beta-barrel_TonB_sf"/>
</dbReference>
<reference evidence="14 15" key="1">
    <citation type="submission" date="2016-10" db="EMBL/GenBank/DDBJ databases">
        <authorList>
            <person name="de Groot N.N."/>
        </authorList>
    </citation>
    <scope>NUCLEOTIDE SEQUENCE [LARGE SCALE GENOMIC DNA]</scope>
    <source>
        <strain evidence="14 15">DSM 23048</strain>
    </source>
</reference>